<name>A0A4Y7PYH5_9AGAM</name>
<sequence>MRSCNELESFAYSYTGGDPIEVNLSNQASLNQLSLTAPVQFASNHGSMRNIRSIRMEFPALNGYFQCLDLCPSVEDVQFVFPKTIDFRPSISEPMRILPSIITLSLTSASVFEYEESFDFGLFMDRFQLPRLRELDIHSSLWTDDLPSWSHASALLKRSNARLESFTVMNMLHGSDFRECLRQSPSLKMLSLGSHLIAKVTIDTLTRRSIARQPFACPQLQHVELCGFSPRAYRKIAELVLRRWHSDPSLPIPSRIRRVVLRVSNEDQVKPFLHLPGIDLCILDGLLVIWQDDDFHCTVYPYDHSIFLPPERGNLSHNYSTPDKRRHDVVLGR</sequence>
<dbReference type="AlphaFoldDB" id="A0A4Y7PYH5"/>
<accession>A0A4Y7PYH5</accession>
<dbReference type="EMBL" id="ML170191">
    <property type="protein sequence ID" value="TDL20086.1"/>
    <property type="molecule type" value="Genomic_DNA"/>
</dbReference>
<dbReference type="VEuPathDB" id="FungiDB:BD410DRAFT_391328"/>
<gene>
    <name evidence="1" type="ORF">BD410DRAFT_391328</name>
</gene>
<evidence type="ECO:0000313" key="2">
    <source>
        <dbReference type="Proteomes" id="UP000294933"/>
    </source>
</evidence>
<dbReference type="InterPro" id="IPR032675">
    <property type="entry name" value="LRR_dom_sf"/>
</dbReference>
<dbReference type="STRING" id="50990.A0A4Y7PYH5"/>
<organism evidence="1 2">
    <name type="scientific">Rickenella mellea</name>
    <dbReference type="NCBI Taxonomy" id="50990"/>
    <lineage>
        <taxon>Eukaryota</taxon>
        <taxon>Fungi</taxon>
        <taxon>Dikarya</taxon>
        <taxon>Basidiomycota</taxon>
        <taxon>Agaricomycotina</taxon>
        <taxon>Agaricomycetes</taxon>
        <taxon>Hymenochaetales</taxon>
        <taxon>Rickenellaceae</taxon>
        <taxon>Rickenella</taxon>
    </lineage>
</organism>
<dbReference type="Gene3D" id="3.80.10.10">
    <property type="entry name" value="Ribonuclease Inhibitor"/>
    <property type="match status" value="1"/>
</dbReference>
<proteinExistence type="predicted"/>
<dbReference type="OrthoDB" id="2269034at2759"/>
<protein>
    <recommendedName>
        <fullName evidence="3">F-box domain-containing protein</fullName>
    </recommendedName>
</protein>
<evidence type="ECO:0000313" key="1">
    <source>
        <dbReference type="EMBL" id="TDL20086.1"/>
    </source>
</evidence>
<reference evidence="1 2" key="1">
    <citation type="submission" date="2018-06" db="EMBL/GenBank/DDBJ databases">
        <title>A transcriptomic atlas of mushroom development highlights an independent origin of complex multicellularity.</title>
        <authorList>
            <consortium name="DOE Joint Genome Institute"/>
            <person name="Krizsan K."/>
            <person name="Almasi E."/>
            <person name="Merenyi Z."/>
            <person name="Sahu N."/>
            <person name="Viragh M."/>
            <person name="Koszo T."/>
            <person name="Mondo S."/>
            <person name="Kiss B."/>
            <person name="Balint B."/>
            <person name="Kues U."/>
            <person name="Barry K."/>
            <person name="Hegedus J.C."/>
            <person name="Henrissat B."/>
            <person name="Johnson J."/>
            <person name="Lipzen A."/>
            <person name="Ohm R."/>
            <person name="Nagy I."/>
            <person name="Pangilinan J."/>
            <person name="Yan J."/>
            <person name="Xiong Y."/>
            <person name="Grigoriev I.V."/>
            <person name="Hibbett D.S."/>
            <person name="Nagy L.G."/>
        </authorList>
    </citation>
    <scope>NUCLEOTIDE SEQUENCE [LARGE SCALE GENOMIC DNA]</scope>
    <source>
        <strain evidence="1 2">SZMC22713</strain>
    </source>
</reference>
<dbReference type="Proteomes" id="UP000294933">
    <property type="component" value="Unassembled WGS sequence"/>
</dbReference>
<evidence type="ECO:0008006" key="3">
    <source>
        <dbReference type="Google" id="ProtNLM"/>
    </source>
</evidence>
<keyword evidence="2" id="KW-1185">Reference proteome</keyword>
<dbReference type="SUPFAM" id="SSF52047">
    <property type="entry name" value="RNI-like"/>
    <property type="match status" value="1"/>
</dbReference>